<evidence type="ECO:0000259" key="1">
    <source>
        <dbReference type="Pfam" id="PF01261"/>
    </source>
</evidence>
<gene>
    <name evidence="2" type="ORF">C8N24_4053</name>
</gene>
<evidence type="ECO:0000313" key="2">
    <source>
        <dbReference type="EMBL" id="RKQ86044.1"/>
    </source>
</evidence>
<feature type="domain" description="Xylose isomerase-like TIM barrel" evidence="1">
    <location>
        <begin position="54"/>
        <end position="341"/>
    </location>
</feature>
<organism evidence="2 3">
    <name type="scientific">Solirubrobacter pauli</name>
    <dbReference type="NCBI Taxonomy" id="166793"/>
    <lineage>
        <taxon>Bacteria</taxon>
        <taxon>Bacillati</taxon>
        <taxon>Actinomycetota</taxon>
        <taxon>Thermoleophilia</taxon>
        <taxon>Solirubrobacterales</taxon>
        <taxon>Solirubrobacteraceae</taxon>
        <taxon>Solirubrobacter</taxon>
    </lineage>
</organism>
<keyword evidence="3" id="KW-1185">Reference proteome</keyword>
<dbReference type="InterPro" id="IPR036237">
    <property type="entry name" value="Xyl_isomerase-like_sf"/>
</dbReference>
<dbReference type="InterPro" id="IPR013022">
    <property type="entry name" value="Xyl_isomerase-like_TIM-brl"/>
</dbReference>
<dbReference type="RefSeq" id="WP_170179250.1">
    <property type="nucleotide sequence ID" value="NZ_RBIL01000002.1"/>
</dbReference>
<evidence type="ECO:0000313" key="3">
    <source>
        <dbReference type="Proteomes" id="UP000278962"/>
    </source>
</evidence>
<dbReference type="PANTHER" id="PTHR12110:SF41">
    <property type="entry name" value="INOSOSE DEHYDRATASE"/>
    <property type="match status" value="1"/>
</dbReference>
<protein>
    <submittedName>
        <fullName evidence="2">Sugar phosphate isomerase/epimerase</fullName>
    </submittedName>
</protein>
<accession>A0A660KYM1</accession>
<dbReference type="EMBL" id="RBIL01000002">
    <property type="protein sequence ID" value="RKQ86044.1"/>
    <property type="molecule type" value="Genomic_DNA"/>
</dbReference>
<dbReference type="AlphaFoldDB" id="A0A660KYM1"/>
<dbReference type="Proteomes" id="UP000278962">
    <property type="component" value="Unassembled WGS sequence"/>
</dbReference>
<dbReference type="Gene3D" id="3.20.20.150">
    <property type="entry name" value="Divalent-metal-dependent TIM barrel enzymes"/>
    <property type="match status" value="1"/>
</dbReference>
<keyword evidence="2" id="KW-0413">Isomerase</keyword>
<comment type="caution">
    <text evidence="2">The sequence shown here is derived from an EMBL/GenBank/DDBJ whole genome shotgun (WGS) entry which is preliminary data.</text>
</comment>
<dbReference type="PANTHER" id="PTHR12110">
    <property type="entry name" value="HYDROXYPYRUVATE ISOMERASE"/>
    <property type="match status" value="1"/>
</dbReference>
<dbReference type="SUPFAM" id="SSF51658">
    <property type="entry name" value="Xylose isomerase-like"/>
    <property type="match status" value="1"/>
</dbReference>
<reference evidence="2 3" key="1">
    <citation type="submission" date="2018-10" db="EMBL/GenBank/DDBJ databases">
        <title>Genomic Encyclopedia of Archaeal and Bacterial Type Strains, Phase II (KMG-II): from individual species to whole genera.</title>
        <authorList>
            <person name="Goeker M."/>
        </authorList>
    </citation>
    <scope>NUCLEOTIDE SEQUENCE [LARGE SCALE GENOMIC DNA]</scope>
    <source>
        <strain evidence="2 3">DSM 14954</strain>
    </source>
</reference>
<dbReference type="InterPro" id="IPR050312">
    <property type="entry name" value="IolE/XylAMocC-like"/>
</dbReference>
<sequence length="368" mass="40312">MPRDRIGVQQWSIRDAITRADGSASGYLGGRAFPYDPADLGPLVPLPGGFASVFRYLASVGYRGFEFFSFDQGANGAITTEQIRAALDRAGLVAAGSHTGGLQSMIDPTYRQNEIARARVLGYRMIGTAGNPGPGSPPSGLLADWRRWAQQANEVGAALRAVGIKYFFHPEQDWFRFFDDPAHPELARVHRIDWFTDNTDPRLVAFEPDTMHTLAGRARFPDPVDGSLFDHNRWYARLAAQRRLIAWHIKDADRIPVPAAGTNPFTQEHARPLFPLNAGVDVVYVGEGSIGKGYPCDIDPAVLGFPETFSRFRLSDPGWFHTESDAGPGPAATDPGRSLRWAKVSAAYMLSLAGRRGHGARHSRAARS</sequence>
<dbReference type="GO" id="GO:0016853">
    <property type="term" value="F:isomerase activity"/>
    <property type="evidence" value="ECO:0007669"/>
    <property type="project" value="UniProtKB-KW"/>
</dbReference>
<dbReference type="Pfam" id="PF01261">
    <property type="entry name" value="AP_endonuc_2"/>
    <property type="match status" value="1"/>
</dbReference>
<proteinExistence type="predicted"/>
<name>A0A660KYM1_9ACTN</name>